<dbReference type="EMBL" id="FNPH01000001">
    <property type="protein sequence ID" value="SDX91453.1"/>
    <property type="molecule type" value="Genomic_DNA"/>
</dbReference>
<dbReference type="Proteomes" id="UP000242415">
    <property type="component" value="Unassembled WGS sequence"/>
</dbReference>
<feature type="domain" description="NAD-dependent epimerase/dehydratase" evidence="1">
    <location>
        <begin position="3"/>
        <end position="211"/>
    </location>
</feature>
<evidence type="ECO:0000313" key="2">
    <source>
        <dbReference type="EMBL" id="SDX91453.1"/>
    </source>
</evidence>
<gene>
    <name evidence="2" type="ORF">SAMN05444365_10152</name>
</gene>
<protein>
    <submittedName>
        <fullName evidence="2">Nucleoside-diphosphate-sugar epimerase</fullName>
    </submittedName>
</protein>
<organism evidence="2 3">
    <name type="scientific">Micromonospora pattaloongensis</name>
    <dbReference type="NCBI Taxonomy" id="405436"/>
    <lineage>
        <taxon>Bacteria</taxon>
        <taxon>Bacillati</taxon>
        <taxon>Actinomycetota</taxon>
        <taxon>Actinomycetes</taxon>
        <taxon>Micromonosporales</taxon>
        <taxon>Micromonosporaceae</taxon>
        <taxon>Micromonospora</taxon>
    </lineage>
</organism>
<dbReference type="InterPro" id="IPR036291">
    <property type="entry name" value="NAD(P)-bd_dom_sf"/>
</dbReference>
<dbReference type="Pfam" id="PF01370">
    <property type="entry name" value="Epimerase"/>
    <property type="match status" value="1"/>
</dbReference>
<accession>A0A1H3FK24</accession>
<dbReference type="OrthoDB" id="7941246at2"/>
<proteinExistence type="predicted"/>
<name>A0A1H3FK24_9ACTN</name>
<reference evidence="3" key="1">
    <citation type="submission" date="2016-10" db="EMBL/GenBank/DDBJ databases">
        <authorList>
            <person name="Varghese N."/>
            <person name="Submissions S."/>
        </authorList>
    </citation>
    <scope>NUCLEOTIDE SEQUENCE [LARGE SCALE GENOMIC DNA]</scope>
    <source>
        <strain evidence="3">DSM 45245</strain>
    </source>
</reference>
<dbReference type="RefSeq" id="WP_091549926.1">
    <property type="nucleotide sequence ID" value="NZ_FNPH01000001.1"/>
</dbReference>
<sequence length="337" mass="35793">MRILVLGGTVFLGRAVARHARDAGHEVTCAARGVAGTPVPGVRFVAVDRDSPQGLSMLEGETFDAVVDVTRRPSHARHAVAALAGRVGHWSYVSTGSVYADHGTPGGTVATTPLLPPPPPEIDDPTGDAQQWYGPCKVACEEAFRAVVDEQRLFVCRAGLIVGPEDPTERFGYWVRRLADGGEVLAPGTPDAPVQCVDVADLAGWLVRAGKTGLAGTYDGIGAPMPRAAFLAAVAAGVGRPQPRLTWVDQDFLIERDVRPWAGERALPLWLPLPEYAGFMARDVSASLAAGLTTRPLAETARATLEWLGAAHRPGVAGGLSREDETNVLREWHGRRA</sequence>
<dbReference type="Gene3D" id="3.40.50.720">
    <property type="entry name" value="NAD(P)-binding Rossmann-like Domain"/>
    <property type="match status" value="1"/>
</dbReference>
<keyword evidence="3" id="KW-1185">Reference proteome</keyword>
<evidence type="ECO:0000259" key="1">
    <source>
        <dbReference type="Pfam" id="PF01370"/>
    </source>
</evidence>
<evidence type="ECO:0000313" key="3">
    <source>
        <dbReference type="Proteomes" id="UP000242415"/>
    </source>
</evidence>
<dbReference type="SUPFAM" id="SSF51735">
    <property type="entry name" value="NAD(P)-binding Rossmann-fold domains"/>
    <property type="match status" value="1"/>
</dbReference>
<dbReference type="STRING" id="405436.SAMN05444365_10152"/>
<dbReference type="AlphaFoldDB" id="A0A1H3FK24"/>
<dbReference type="InterPro" id="IPR001509">
    <property type="entry name" value="Epimerase_deHydtase"/>
</dbReference>